<dbReference type="eggNOG" id="COG2055">
    <property type="taxonomic scope" value="Bacteria"/>
</dbReference>
<accession>W7Y7M1</accession>
<sequence length="136" mass="14287">MDKQVKVKKDGLNHFVTGVFKACGVDEESSQMAANVLCYADENGFDTHGVTNLERIYVARLLDGRVNPSAEQTVVAESVATAVIDANHGLGLSAGVRAMELAIEKAKKAGIGCVVVRNSSHFGSAGYYTGQALQAG</sequence>
<dbReference type="InterPro" id="IPR043143">
    <property type="entry name" value="Mal/L-sulf/L-lact_DH-like_NADP"/>
</dbReference>
<dbReference type="Gene3D" id="3.30.1370.60">
    <property type="entry name" value="Hypothetical oxidoreductase yiak, domain 2"/>
    <property type="match status" value="1"/>
</dbReference>
<keyword evidence="2" id="KW-0560">Oxidoreductase</keyword>
<dbReference type="EMBL" id="BAVZ01000002">
    <property type="protein sequence ID" value="GAF06925.1"/>
    <property type="molecule type" value="Genomic_DNA"/>
</dbReference>
<keyword evidence="4" id="KW-1185">Reference proteome</keyword>
<comment type="similarity">
    <text evidence="1">Belongs to the LDH2/MDH2 oxidoreductase family.</text>
</comment>
<dbReference type="InterPro" id="IPR003767">
    <property type="entry name" value="Malate/L-lactate_DH-like"/>
</dbReference>
<gene>
    <name evidence="3" type="ORF">JCM16418_909</name>
</gene>
<dbReference type="Pfam" id="PF02615">
    <property type="entry name" value="Ldh_2"/>
    <property type="match status" value="1"/>
</dbReference>
<reference evidence="3 4" key="1">
    <citation type="journal article" date="2014" name="Genome Announc.">
        <title>Draft Genome Sequence of Paenibacillus pini JCM 16418T, Isolated from the Rhizosphere of Pine Tree.</title>
        <authorList>
            <person name="Yuki M."/>
            <person name="Oshima K."/>
            <person name="Suda W."/>
            <person name="Oshida Y."/>
            <person name="Kitamura K."/>
            <person name="Iida Y."/>
            <person name="Hattori M."/>
            <person name="Ohkuma M."/>
        </authorList>
    </citation>
    <scope>NUCLEOTIDE SEQUENCE [LARGE SCALE GENOMIC DNA]</scope>
    <source>
        <strain evidence="3 4">JCM 16418</strain>
    </source>
</reference>
<comment type="caution">
    <text evidence="3">The sequence shown here is derived from an EMBL/GenBank/DDBJ whole genome shotgun (WGS) entry which is preliminary data.</text>
</comment>
<dbReference type="Gene3D" id="1.10.1530.10">
    <property type="match status" value="1"/>
</dbReference>
<dbReference type="AlphaFoldDB" id="W7Y7M1"/>
<protein>
    <submittedName>
        <fullName evidence="3">Malate dehydrogenase</fullName>
    </submittedName>
</protein>
<dbReference type="PANTHER" id="PTHR11091:SF0">
    <property type="entry name" value="MALATE DEHYDROGENASE"/>
    <property type="match status" value="1"/>
</dbReference>
<dbReference type="SUPFAM" id="SSF89733">
    <property type="entry name" value="L-sulfolactate dehydrogenase-like"/>
    <property type="match status" value="1"/>
</dbReference>
<name>W7Y7M1_9BACL</name>
<proteinExistence type="inferred from homology"/>
<dbReference type="PANTHER" id="PTHR11091">
    <property type="entry name" value="OXIDOREDUCTASE-RELATED"/>
    <property type="match status" value="1"/>
</dbReference>
<evidence type="ECO:0000256" key="2">
    <source>
        <dbReference type="ARBA" id="ARBA00023002"/>
    </source>
</evidence>
<dbReference type="Proteomes" id="UP000019364">
    <property type="component" value="Unassembled WGS sequence"/>
</dbReference>
<evidence type="ECO:0000313" key="4">
    <source>
        <dbReference type="Proteomes" id="UP000019364"/>
    </source>
</evidence>
<dbReference type="InterPro" id="IPR043144">
    <property type="entry name" value="Mal/L-sulf/L-lact_DH-like_ah"/>
</dbReference>
<evidence type="ECO:0000256" key="1">
    <source>
        <dbReference type="ARBA" id="ARBA00006056"/>
    </source>
</evidence>
<evidence type="ECO:0000313" key="3">
    <source>
        <dbReference type="EMBL" id="GAF06925.1"/>
    </source>
</evidence>
<dbReference type="STRING" id="1236976.JCM16418_909"/>
<dbReference type="GO" id="GO:0016491">
    <property type="term" value="F:oxidoreductase activity"/>
    <property type="evidence" value="ECO:0007669"/>
    <property type="project" value="UniProtKB-KW"/>
</dbReference>
<organism evidence="3 4">
    <name type="scientific">Paenibacillus pini JCM 16418</name>
    <dbReference type="NCBI Taxonomy" id="1236976"/>
    <lineage>
        <taxon>Bacteria</taxon>
        <taxon>Bacillati</taxon>
        <taxon>Bacillota</taxon>
        <taxon>Bacilli</taxon>
        <taxon>Bacillales</taxon>
        <taxon>Paenibacillaceae</taxon>
        <taxon>Paenibacillus</taxon>
    </lineage>
</organism>
<dbReference type="InterPro" id="IPR036111">
    <property type="entry name" value="Mal/L-sulfo/L-lacto_DH-like_sf"/>
</dbReference>